<dbReference type="InterPro" id="IPR050194">
    <property type="entry name" value="Glycosyltransferase_grp1"/>
</dbReference>
<sequence>MRIALFSDTYYPQVNGVALTLNRLVRHLEHRRVPHRVFVPKIADDDLFRSNIHSFSSIPLFFYPECRIALPNYLSIRSELRRFRPDLIHMASPFNMGVCGLHYGRKYGVPHIASYHTHFDRYLDYYHLKFASPLLWRYMRWFHESCLTTLAPSRETMEQLIGQGIRRVGLWQRGVDCHLFDPGKQTGSVREKYGIRERYIFLYVGRFAPEKDIDILLSIMAGLPESLRDNVHWLLVGSGPLLNDLRLQAPANATFTGYLSGEPLAEAYAAADLFVFPSSTETFGNVVLESFASGTPVIGARAGGVKELVGDGKTGWLCPPRDGEAFVHTIARVMQNPSLLDTAGSQARAYALCQSWDAIFDGLIERYGQLAGSGNNPKDQSHSA</sequence>
<keyword evidence="4" id="KW-1185">Reference proteome</keyword>
<dbReference type="InterPro" id="IPR028098">
    <property type="entry name" value="Glyco_trans_4-like_N"/>
</dbReference>
<keyword evidence="3" id="KW-0808">Transferase</keyword>
<organism evidence="3 4">
    <name type="scientific">Paenibacillus hemerocallicola</name>
    <dbReference type="NCBI Taxonomy" id="1172614"/>
    <lineage>
        <taxon>Bacteria</taxon>
        <taxon>Bacillati</taxon>
        <taxon>Bacillota</taxon>
        <taxon>Bacilli</taxon>
        <taxon>Bacillales</taxon>
        <taxon>Paenibacillaceae</taxon>
        <taxon>Paenibacillus</taxon>
    </lineage>
</organism>
<dbReference type="PANTHER" id="PTHR45947">
    <property type="entry name" value="SULFOQUINOVOSYL TRANSFERASE SQD2"/>
    <property type="match status" value="1"/>
</dbReference>
<protein>
    <submittedName>
        <fullName evidence="3">Glycosyltransferase family 1 protein</fullName>
    </submittedName>
</protein>
<gene>
    <name evidence="3" type="ORF">FE784_33490</name>
</gene>
<dbReference type="RefSeq" id="WP_139606604.1">
    <property type="nucleotide sequence ID" value="NZ_VDCQ01000070.1"/>
</dbReference>
<evidence type="ECO:0000259" key="1">
    <source>
        <dbReference type="Pfam" id="PF00534"/>
    </source>
</evidence>
<dbReference type="Gene3D" id="3.40.50.2000">
    <property type="entry name" value="Glycogen Phosphorylase B"/>
    <property type="match status" value="2"/>
</dbReference>
<dbReference type="PANTHER" id="PTHR45947:SF3">
    <property type="entry name" value="SULFOQUINOVOSYL TRANSFERASE SQD2"/>
    <property type="match status" value="1"/>
</dbReference>
<dbReference type="OrthoDB" id="9802525at2"/>
<evidence type="ECO:0000313" key="3">
    <source>
        <dbReference type="EMBL" id="TNJ61886.1"/>
    </source>
</evidence>
<evidence type="ECO:0000313" key="4">
    <source>
        <dbReference type="Proteomes" id="UP000307943"/>
    </source>
</evidence>
<dbReference type="EMBL" id="VDCQ01000070">
    <property type="protein sequence ID" value="TNJ61886.1"/>
    <property type="molecule type" value="Genomic_DNA"/>
</dbReference>
<comment type="caution">
    <text evidence="3">The sequence shown here is derived from an EMBL/GenBank/DDBJ whole genome shotgun (WGS) entry which is preliminary data.</text>
</comment>
<proteinExistence type="predicted"/>
<dbReference type="Pfam" id="PF13439">
    <property type="entry name" value="Glyco_transf_4"/>
    <property type="match status" value="1"/>
</dbReference>
<dbReference type="InterPro" id="IPR001296">
    <property type="entry name" value="Glyco_trans_1"/>
</dbReference>
<dbReference type="CDD" id="cd03814">
    <property type="entry name" value="GT4-like"/>
    <property type="match status" value="1"/>
</dbReference>
<dbReference type="Pfam" id="PF00534">
    <property type="entry name" value="Glycos_transf_1"/>
    <property type="match status" value="1"/>
</dbReference>
<dbReference type="GO" id="GO:0016758">
    <property type="term" value="F:hexosyltransferase activity"/>
    <property type="evidence" value="ECO:0007669"/>
    <property type="project" value="TreeGrafter"/>
</dbReference>
<reference evidence="3 4" key="1">
    <citation type="submission" date="2019-05" db="EMBL/GenBank/DDBJ databases">
        <title>We sequenced the genome of Paenibacillus hemerocallicola KCTC 33185 for further insight into its adaptation and study the phylogeny of Paenibacillus.</title>
        <authorList>
            <person name="Narsing Rao M.P."/>
        </authorList>
    </citation>
    <scope>NUCLEOTIDE SEQUENCE [LARGE SCALE GENOMIC DNA]</scope>
    <source>
        <strain evidence="3 4">KCTC 33185</strain>
    </source>
</reference>
<feature type="domain" description="Glycosyltransferase subfamily 4-like N-terminal" evidence="2">
    <location>
        <begin position="14"/>
        <end position="177"/>
    </location>
</feature>
<feature type="domain" description="Glycosyl transferase family 1" evidence="1">
    <location>
        <begin position="190"/>
        <end position="348"/>
    </location>
</feature>
<name>A0A5C4SYX9_9BACL</name>
<evidence type="ECO:0000259" key="2">
    <source>
        <dbReference type="Pfam" id="PF13439"/>
    </source>
</evidence>
<dbReference type="SUPFAM" id="SSF53756">
    <property type="entry name" value="UDP-Glycosyltransferase/glycogen phosphorylase"/>
    <property type="match status" value="1"/>
</dbReference>
<accession>A0A5C4SYX9</accession>
<dbReference type="Proteomes" id="UP000307943">
    <property type="component" value="Unassembled WGS sequence"/>
</dbReference>
<dbReference type="AlphaFoldDB" id="A0A5C4SYX9"/>